<evidence type="ECO:0000313" key="2">
    <source>
        <dbReference type="Proteomes" id="UP000827092"/>
    </source>
</evidence>
<dbReference type="AlphaFoldDB" id="A0AAV6THE0"/>
<evidence type="ECO:0000313" key="1">
    <source>
        <dbReference type="EMBL" id="KAG8171097.1"/>
    </source>
</evidence>
<accession>A0AAV6THE0</accession>
<dbReference type="Proteomes" id="UP000827092">
    <property type="component" value="Unassembled WGS sequence"/>
</dbReference>
<organism evidence="1 2">
    <name type="scientific">Oedothorax gibbosus</name>
    <dbReference type="NCBI Taxonomy" id="931172"/>
    <lineage>
        <taxon>Eukaryota</taxon>
        <taxon>Metazoa</taxon>
        <taxon>Ecdysozoa</taxon>
        <taxon>Arthropoda</taxon>
        <taxon>Chelicerata</taxon>
        <taxon>Arachnida</taxon>
        <taxon>Araneae</taxon>
        <taxon>Araneomorphae</taxon>
        <taxon>Entelegynae</taxon>
        <taxon>Araneoidea</taxon>
        <taxon>Linyphiidae</taxon>
        <taxon>Erigoninae</taxon>
        <taxon>Oedothorax</taxon>
    </lineage>
</organism>
<reference evidence="1 2" key="1">
    <citation type="journal article" date="2022" name="Nat. Ecol. Evol.">
        <title>A masculinizing supergene underlies an exaggerated male reproductive morph in a spider.</title>
        <authorList>
            <person name="Hendrickx F."/>
            <person name="De Corte Z."/>
            <person name="Sonet G."/>
            <person name="Van Belleghem S.M."/>
            <person name="Kostlbacher S."/>
            <person name="Vangestel C."/>
        </authorList>
    </citation>
    <scope>NUCLEOTIDE SEQUENCE [LARGE SCALE GENOMIC DNA]</scope>
    <source>
        <strain evidence="1">W744_W776</strain>
    </source>
</reference>
<protein>
    <submittedName>
        <fullName evidence="1">Uncharacterized protein</fullName>
    </submittedName>
</protein>
<proteinExistence type="predicted"/>
<keyword evidence="2" id="KW-1185">Reference proteome</keyword>
<name>A0AAV6THE0_9ARAC</name>
<dbReference type="EMBL" id="JAFNEN010004425">
    <property type="protein sequence ID" value="KAG8171097.1"/>
    <property type="molecule type" value="Genomic_DNA"/>
</dbReference>
<sequence>GGCGVECRARGQLYSLVVLFYPCCFLAPLQYAARDVVSREPSAESATLFRILFYGNISGAISIQGPFDGGGPSMVERLFPKRRNMREFERIPG</sequence>
<feature type="non-terminal residue" evidence="1">
    <location>
        <position position="1"/>
    </location>
</feature>
<comment type="caution">
    <text evidence="1">The sequence shown here is derived from an EMBL/GenBank/DDBJ whole genome shotgun (WGS) entry which is preliminary data.</text>
</comment>
<gene>
    <name evidence="1" type="ORF">JTE90_012547</name>
</gene>